<feature type="binding site" evidence="7">
    <location>
        <position position="84"/>
    </location>
    <ligand>
        <name>S-adenosyl-L-methionine</name>
        <dbReference type="ChEBI" id="CHEBI:59789"/>
    </ligand>
</feature>
<keyword evidence="4 6" id="KW-0808">Transferase</keyword>
<dbReference type="PANTHER" id="PTHR13600:SF21">
    <property type="entry name" value="LEUCINE CARBOXYL METHYLTRANSFERASE 1"/>
    <property type="match status" value="1"/>
</dbReference>
<comment type="function">
    <text evidence="6">Methylates the carboxyl group of the C-terminal leucine residue of protein phosphatase 2A catalytic subunits to form alpha-leucine ester residues.</text>
</comment>
<dbReference type="SUPFAM" id="SSF53335">
    <property type="entry name" value="S-adenosyl-L-methionine-dependent methyltransferases"/>
    <property type="match status" value="1"/>
</dbReference>
<dbReference type="GO" id="GO:0032259">
    <property type="term" value="P:methylation"/>
    <property type="evidence" value="ECO:0007669"/>
    <property type="project" value="UniProtKB-KW"/>
</dbReference>
<dbReference type="InterPro" id="IPR007213">
    <property type="entry name" value="Ppm1/Ppm2/Tcmp"/>
</dbReference>
<evidence type="ECO:0000313" key="8">
    <source>
        <dbReference type="EMBL" id="KAG9394843.1"/>
    </source>
</evidence>
<dbReference type="EMBL" id="JAHDYR010000012">
    <property type="protein sequence ID" value="KAG9394843.1"/>
    <property type="molecule type" value="Genomic_DNA"/>
</dbReference>
<accession>A0A8J6AUZ7</accession>
<keyword evidence="3 6" id="KW-0489">Methyltransferase</keyword>
<evidence type="ECO:0000256" key="7">
    <source>
        <dbReference type="PIRSR" id="PIRSR016305-1"/>
    </source>
</evidence>
<sequence length="332" mass="36822">MTQDMECSAQSVIQSTAMDALNGKIACVQAGYYDDRFIQAFSSSMVPQHSILMKRGYTARVYAFEQAVRRFIATFPDSQIISLGAGFDTLAFRLAEANAPMRRYVEVDLPSTVNTKTALMARRRQFVGVVDPSVYEIVSVDLLDPDAPALLAATVDPALPTLFIAECLFAYLPIDATDALLSGLAERFTGTRALMTYDPVNPLDRYGEAMLANLRRFKNIHMPGVVGAPTIEALTARYTRLGFPSVGRTMLNVYDEVIPEAERRRLAHLEFLDEYEEWNLLLGHYCITLSGVDAEGDSAAIHGLLEGEWLVPEKAAPERRRVTPALFDAIRE</sequence>
<comment type="similarity">
    <text evidence="2 6">Belongs to the methyltransferase superfamily. LCMT family.</text>
</comment>
<keyword evidence="5 6" id="KW-0949">S-adenosyl-L-methionine</keyword>
<dbReference type="GO" id="GO:0018423">
    <property type="term" value="F:protein C-terminal leucine carboxyl O-methyltransferase activity"/>
    <property type="evidence" value="ECO:0007669"/>
    <property type="project" value="UniProtKB-EC"/>
</dbReference>
<dbReference type="PIRSF" id="PIRSF016305">
    <property type="entry name" value="LCM_mtfrase"/>
    <property type="match status" value="1"/>
</dbReference>
<dbReference type="InterPro" id="IPR016651">
    <property type="entry name" value="LCMT1"/>
</dbReference>
<feature type="binding site" evidence="7">
    <location>
        <position position="60"/>
    </location>
    <ligand>
        <name>S-adenosyl-L-methionine</name>
        <dbReference type="ChEBI" id="CHEBI:59789"/>
    </ligand>
</feature>
<evidence type="ECO:0000313" key="9">
    <source>
        <dbReference type="Proteomes" id="UP000717585"/>
    </source>
</evidence>
<evidence type="ECO:0000256" key="4">
    <source>
        <dbReference type="ARBA" id="ARBA00022679"/>
    </source>
</evidence>
<feature type="binding site" evidence="7">
    <location>
        <position position="166"/>
    </location>
    <ligand>
        <name>S-adenosyl-L-methionine</name>
        <dbReference type="ChEBI" id="CHEBI:59789"/>
    </ligand>
</feature>
<gene>
    <name evidence="8" type="ORF">J8273_0050</name>
</gene>
<name>A0A8J6AUZ7_9EUKA</name>
<dbReference type="AlphaFoldDB" id="A0A8J6AUZ7"/>
<proteinExistence type="inferred from homology"/>
<dbReference type="Proteomes" id="UP000717585">
    <property type="component" value="Unassembled WGS sequence"/>
</dbReference>
<dbReference type="EC" id="2.1.1.233" evidence="6"/>
<dbReference type="InterPro" id="IPR029063">
    <property type="entry name" value="SAM-dependent_MTases_sf"/>
</dbReference>
<dbReference type="Gene3D" id="3.40.50.150">
    <property type="entry name" value="Vaccinia Virus protein VP39"/>
    <property type="match status" value="1"/>
</dbReference>
<keyword evidence="9" id="KW-1185">Reference proteome</keyword>
<evidence type="ECO:0000256" key="2">
    <source>
        <dbReference type="ARBA" id="ARBA00010703"/>
    </source>
</evidence>
<dbReference type="PANTHER" id="PTHR13600">
    <property type="entry name" value="LEUCINE CARBOXYL METHYLTRANSFERASE"/>
    <property type="match status" value="1"/>
</dbReference>
<evidence type="ECO:0000256" key="1">
    <source>
        <dbReference type="ARBA" id="ARBA00000724"/>
    </source>
</evidence>
<evidence type="ECO:0000256" key="5">
    <source>
        <dbReference type="ARBA" id="ARBA00022691"/>
    </source>
</evidence>
<evidence type="ECO:0000256" key="6">
    <source>
        <dbReference type="PIRNR" id="PIRNR016305"/>
    </source>
</evidence>
<comment type="caution">
    <text evidence="8">The sequence shown here is derived from an EMBL/GenBank/DDBJ whole genome shotgun (WGS) entry which is preliminary data.</text>
</comment>
<organism evidence="8 9">
    <name type="scientific">Carpediemonas membranifera</name>
    <dbReference type="NCBI Taxonomy" id="201153"/>
    <lineage>
        <taxon>Eukaryota</taxon>
        <taxon>Metamonada</taxon>
        <taxon>Carpediemonas-like organisms</taxon>
        <taxon>Carpediemonas</taxon>
    </lineage>
</organism>
<protein>
    <recommendedName>
        <fullName evidence="6">Leucine carboxyl methyltransferase 1</fullName>
        <ecNumber evidence="6">2.1.1.233</ecNumber>
    </recommendedName>
</protein>
<evidence type="ECO:0000256" key="3">
    <source>
        <dbReference type="ARBA" id="ARBA00022603"/>
    </source>
</evidence>
<dbReference type="OrthoDB" id="203237at2759"/>
<dbReference type="Pfam" id="PF04072">
    <property type="entry name" value="LCM"/>
    <property type="match status" value="1"/>
</dbReference>
<comment type="catalytic activity">
    <reaction evidence="1 6">
        <text>[phosphatase 2A protein]-C-terminal L-leucine + S-adenosyl-L-methionine = [phosphatase 2A protein]-C-terminal L-leucine methyl ester + S-adenosyl-L-homocysteine</text>
        <dbReference type="Rhea" id="RHEA:48544"/>
        <dbReference type="Rhea" id="RHEA-COMP:12134"/>
        <dbReference type="Rhea" id="RHEA-COMP:12135"/>
        <dbReference type="ChEBI" id="CHEBI:57856"/>
        <dbReference type="ChEBI" id="CHEBI:59789"/>
        <dbReference type="ChEBI" id="CHEBI:90516"/>
        <dbReference type="ChEBI" id="CHEBI:90517"/>
        <dbReference type="EC" id="2.1.1.233"/>
    </reaction>
</comment>
<feature type="binding site" evidence="7">
    <location>
        <begin position="141"/>
        <end position="142"/>
    </location>
    <ligand>
        <name>S-adenosyl-L-methionine</name>
        <dbReference type="ChEBI" id="CHEBI:59789"/>
    </ligand>
</feature>
<reference evidence="8" key="1">
    <citation type="submission" date="2021-05" db="EMBL/GenBank/DDBJ databases">
        <title>A free-living protist that lacks canonical eukaryotic 1 DNA replication and segregation systems.</title>
        <authorList>
            <person name="Salas-Leiva D.E."/>
            <person name="Tromer E.C."/>
            <person name="Curtis B.A."/>
            <person name="Jerlstrom-Hultqvist J."/>
            <person name="Kolisko M."/>
            <person name="Yi Z."/>
            <person name="Salas-Leiva J.S."/>
            <person name="Gallot-Lavallee L."/>
            <person name="Kops G.J.P.L."/>
            <person name="Archibald J.M."/>
            <person name="Simpson A.G.B."/>
            <person name="Roger A.J."/>
        </authorList>
    </citation>
    <scope>NUCLEOTIDE SEQUENCE</scope>
    <source>
        <strain evidence="8">BICM</strain>
    </source>
</reference>